<comment type="caution">
    <text evidence="3">The sequence shown here is derived from an EMBL/GenBank/DDBJ whole genome shotgun (WGS) entry which is preliminary data.</text>
</comment>
<name>A0A409XBI8_PSICY</name>
<gene>
    <name evidence="3" type="ORF">CVT25_001008</name>
</gene>
<protein>
    <recommendedName>
        <fullName evidence="5">BZIP domain-containing protein</fullName>
    </recommendedName>
</protein>
<feature type="compositionally biased region" description="Acidic residues" evidence="2">
    <location>
        <begin position="117"/>
        <end position="128"/>
    </location>
</feature>
<evidence type="ECO:0008006" key="5">
    <source>
        <dbReference type="Google" id="ProtNLM"/>
    </source>
</evidence>
<dbReference type="EMBL" id="NHYD01002176">
    <property type="protein sequence ID" value="PPQ88027.1"/>
    <property type="molecule type" value="Genomic_DNA"/>
</dbReference>
<keyword evidence="4" id="KW-1185">Reference proteome</keyword>
<dbReference type="AlphaFoldDB" id="A0A409XBI8"/>
<accession>A0A409XBI8</accession>
<feature type="region of interest" description="Disordered" evidence="2">
    <location>
        <begin position="95"/>
        <end position="128"/>
    </location>
</feature>
<sequence>MGMKQMNLTLHAKEQRKQPDCAVLFPGAEKRRLENEKKEKKLAKEQRKAAKANKKALKQQLEEQWKEVCHVYDAAVAAWEIECLQLKGIETVMKDLPKKPKQALKKSLVEKETAGESNEEESESSDDD</sequence>
<dbReference type="Proteomes" id="UP000283269">
    <property type="component" value="Unassembled WGS sequence"/>
</dbReference>
<evidence type="ECO:0000256" key="1">
    <source>
        <dbReference type="SAM" id="Coils"/>
    </source>
</evidence>
<proteinExistence type="predicted"/>
<reference evidence="3 4" key="1">
    <citation type="journal article" date="2018" name="Evol. Lett.">
        <title>Horizontal gene cluster transfer increased hallucinogenic mushroom diversity.</title>
        <authorList>
            <person name="Reynolds H.T."/>
            <person name="Vijayakumar V."/>
            <person name="Gluck-Thaler E."/>
            <person name="Korotkin H.B."/>
            <person name="Matheny P.B."/>
            <person name="Slot J.C."/>
        </authorList>
    </citation>
    <scope>NUCLEOTIDE SEQUENCE [LARGE SCALE GENOMIC DNA]</scope>
    <source>
        <strain evidence="3 4">2631</strain>
    </source>
</reference>
<dbReference type="STRING" id="93625.A0A409XBI8"/>
<keyword evidence="1" id="KW-0175">Coiled coil</keyword>
<evidence type="ECO:0000313" key="3">
    <source>
        <dbReference type="EMBL" id="PPQ88027.1"/>
    </source>
</evidence>
<dbReference type="InParanoid" id="A0A409XBI8"/>
<evidence type="ECO:0000256" key="2">
    <source>
        <dbReference type="SAM" id="MobiDB-lite"/>
    </source>
</evidence>
<organism evidence="3 4">
    <name type="scientific">Psilocybe cyanescens</name>
    <dbReference type="NCBI Taxonomy" id="93625"/>
    <lineage>
        <taxon>Eukaryota</taxon>
        <taxon>Fungi</taxon>
        <taxon>Dikarya</taxon>
        <taxon>Basidiomycota</taxon>
        <taxon>Agaricomycotina</taxon>
        <taxon>Agaricomycetes</taxon>
        <taxon>Agaricomycetidae</taxon>
        <taxon>Agaricales</taxon>
        <taxon>Agaricineae</taxon>
        <taxon>Strophariaceae</taxon>
        <taxon>Psilocybe</taxon>
    </lineage>
</organism>
<feature type="coiled-coil region" evidence="1">
    <location>
        <begin position="28"/>
        <end position="67"/>
    </location>
</feature>
<evidence type="ECO:0000313" key="4">
    <source>
        <dbReference type="Proteomes" id="UP000283269"/>
    </source>
</evidence>